<keyword evidence="6" id="KW-1185">Reference proteome</keyword>
<keyword evidence="1" id="KW-0805">Transcription regulation</keyword>
<dbReference type="Gene3D" id="1.20.120.530">
    <property type="entry name" value="GntR ligand-binding domain-like"/>
    <property type="match status" value="1"/>
</dbReference>
<evidence type="ECO:0000259" key="4">
    <source>
        <dbReference type="PROSITE" id="PS50949"/>
    </source>
</evidence>
<dbReference type="Gene3D" id="1.10.10.10">
    <property type="entry name" value="Winged helix-like DNA-binding domain superfamily/Winged helix DNA-binding domain"/>
    <property type="match status" value="1"/>
</dbReference>
<name>A0A7I9V340_9ACTN</name>
<dbReference type="EMBL" id="BJOV01000001">
    <property type="protein sequence ID" value="GED99828.1"/>
    <property type="molecule type" value="Genomic_DNA"/>
</dbReference>
<keyword evidence="2" id="KW-0238">DNA-binding</keyword>
<accession>A0A7I9V340</accession>
<dbReference type="RefSeq" id="WP_161893781.1">
    <property type="nucleotide sequence ID" value="NZ_BJOV01000001.1"/>
</dbReference>
<dbReference type="PANTHER" id="PTHR43537">
    <property type="entry name" value="TRANSCRIPTIONAL REGULATOR, GNTR FAMILY"/>
    <property type="match status" value="1"/>
</dbReference>
<dbReference type="InterPro" id="IPR011711">
    <property type="entry name" value="GntR_C"/>
</dbReference>
<dbReference type="InterPro" id="IPR008920">
    <property type="entry name" value="TF_FadR/GntR_C"/>
</dbReference>
<gene>
    <name evidence="5" type="ORF">nbrc107696_02750</name>
</gene>
<dbReference type="CDD" id="cd07377">
    <property type="entry name" value="WHTH_GntR"/>
    <property type="match status" value="1"/>
</dbReference>
<protein>
    <submittedName>
        <fullName evidence="5">GntR family transcriptional regulator</fullName>
    </submittedName>
</protein>
<dbReference type="InterPro" id="IPR036390">
    <property type="entry name" value="WH_DNA-bd_sf"/>
</dbReference>
<dbReference type="Pfam" id="PF00392">
    <property type="entry name" value="GntR"/>
    <property type="match status" value="1"/>
</dbReference>
<evidence type="ECO:0000256" key="3">
    <source>
        <dbReference type="ARBA" id="ARBA00023163"/>
    </source>
</evidence>
<reference evidence="6" key="1">
    <citation type="submission" date="2019-06" db="EMBL/GenBank/DDBJ databases">
        <title>Gordonia isolated from sludge of a wastewater treatment plant.</title>
        <authorList>
            <person name="Tamura T."/>
            <person name="Aoyama K."/>
            <person name="Kang Y."/>
            <person name="Saito S."/>
            <person name="Akiyama N."/>
            <person name="Yazawa K."/>
            <person name="Gonoi T."/>
            <person name="Mikami Y."/>
        </authorList>
    </citation>
    <scope>NUCLEOTIDE SEQUENCE [LARGE SCALE GENOMIC DNA]</scope>
    <source>
        <strain evidence="6">NBRC 107696</strain>
    </source>
</reference>
<feature type="domain" description="HTH gntR-type" evidence="4">
    <location>
        <begin position="17"/>
        <end position="85"/>
    </location>
</feature>
<dbReference type="GO" id="GO:0003677">
    <property type="term" value="F:DNA binding"/>
    <property type="evidence" value="ECO:0007669"/>
    <property type="project" value="UniProtKB-KW"/>
</dbReference>
<comment type="caution">
    <text evidence="5">The sequence shown here is derived from an EMBL/GenBank/DDBJ whole genome shotgun (WGS) entry which is preliminary data.</text>
</comment>
<evidence type="ECO:0000313" key="5">
    <source>
        <dbReference type="EMBL" id="GED99828.1"/>
    </source>
</evidence>
<dbReference type="PANTHER" id="PTHR43537:SF5">
    <property type="entry name" value="UXU OPERON TRANSCRIPTIONAL REGULATOR"/>
    <property type="match status" value="1"/>
</dbReference>
<evidence type="ECO:0000313" key="6">
    <source>
        <dbReference type="Proteomes" id="UP000444960"/>
    </source>
</evidence>
<dbReference type="SMART" id="SM00345">
    <property type="entry name" value="HTH_GNTR"/>
    <property type="match status" value="1"/>
</dbReference>
<dbReference type="SMART" id="SM00895">
    <property type="entry name" value="FCD"/>
    <property type="match status" value="1"/>
</dbReference>
<dbReference type="SUPFAM" id="SSF46785">
    <property type="entry name" value="Winged helix' DNA-binding domain"/>
    <property type="match status" value="1"/>
</dbReference>
<dbReference type="PRINTS" id="PR00035">
    <property type="entry name" value="HTHGNTR"/>
</dbReference>
<keyword evidence="3" id="KW-0804">Transcription</keyword>
<dbReference type="Proteomes" id="UP000444960">
    <property type="component" value="Unassembled WGS sequence"/>
</dbReference>
<proteinExistence type="predicted"/>
<dbReference type="AlphaFoldDB" id="A0A7I9V340"/>
<dbReference type="InterPro" id="IPR036388">
    <property type="entry name" value="WH-like_DNA-bd_sf"/>
</dbReference>
<dbReference type="Pfam" id="PF07729">
    <property type="entry name" value="FCD"/>
    <property type="match status" value="1"/>
</dbReference>
<dbReference type="PROSITE" id="PS50949">
    <property type="entry name" value="HTH_GNTR"/>
    <property type="match status" value="1"/>
</dbReference>
<evidence type="ECO:0000256" key="1">
    <source>
        <dbReference type="ARBA" id="ARBA00023015"/>
    </source>
</evidence>
<organism evidence="5 6">
    <name type="scientific">Gordonia spumicola</name>
    <dbReference type="NCBI Taxonomy" id="589161"/>
    <lineage>
        <taxon>Bacteria</taxon>
        <taxon>Bacillati</taxon>
        <taxon>Actinomycetota</taxon>
        <taxon>Actinomycetes</taxon>
        <taxon>Mycobacteriales</taxon>
        <taxon>Gordoniaceae</taxon>
        <taxon>Gordonia</taxon>
    </lineage>
</organism>
<evidence type="ECO:0000256" key="2">
    <source>
        <dbReference type="ARBA" id="ARBA00023125"/>
    </source>
</evidence>
<dbReference type="OrthoDB" id="7989071at2"/>
<dbReference type="InterPro" id="IPR000524">
    <property type="entry name" value="Tscrpt_reg_HTH_GntR"/>
</dbReference>
<sequence>MTEPKNSAPKFQAVRRFGPTQQVREQLLAAIQKGDLPPGSALPPERELSETFGVSRVSVRQALAALEAMDLVTIQHGRGAFVRDTPDDQYGSRVKTFISVHRDSLIELTDVRGALDELAAAKVAAAGDREAIDRIRAASEAFADAIERDDLASAPDLDRRFHLAIADHSDSTLLTRLLHDLNDVLTESRGATFSYRGQAECSVVEHRAIVDAIAAGDPDAARHAARAHMERISAWLRSTDDRVPSTDDAER</sequence>
<dbReference type="SUPFAM" id="SSF48008">
    <property type="entry name" value="GntR ligand-binding domain-like"/>
    <property type="match status" value="1"/>
</dbReference>
<dbReference type="GO" id="GO:0003700">
    <property type="term" value="F:DNA-binding transcription factor activity"/>
    <property type="evidence" value="ECO:0007669"/>
    <property type="project" value="InterPro"/>
</dbReference>